<dbReference type="InterPro" id="IPR003594">
    <property type="entry name" value="HATPase_dom"/>
</dbReference>
<dbReference type="SMART" id="SM00086">
    <property type="entry name" value="PAC"/>
    <property type="match status" value="3"/>
</dbReference>
<dbReference type="GO" id="GO:0000155">
    <property type="term" value="F:phosphorelay sensor kinase activity"/>
    <property type="evidence" value="ECO:0007669"/>
    <property type="project" value="InterPro"/>
</dbReference>
<dbReference type="EMBL" id="BMNR01000002">
    <property type="protein sequence ID" value="GGK18092.1"/>
    <property type="molecule type" value="Genomic_DNA"/>
</dbReference>
<dbReference type="AlphaFoldDB" id="A0A8J3BIX8"/>
<feature type="domain" description="PAS" evidence="8">
    <location>
        <begin position="167"/>
        <end position="234"/>
    </location>
</feature>
<dbReference type="PRINTS" id="PR00344">
    <property type="entry name" value="BCTRLSENSOR"/>
</dbReference>
<dbReference type="SMART" id="SM00091">
    <property type="entry name" value="PAS"/>
    <property type="match status" value="3"/>
</dbReference>
<dbReference type="NCBIfam" id="TIGR00229">
    <property type="entry name" value="sensory_box"/>
    <property type="match status" value="3"/>
</dbReference>
<evidence type="ECO:0000259" key="7">
    <source>
        <dbReference type="PROSITE" id="PS50109"/>
    </source>
</evidence>
<dbReference type="Pfam" id="PF13426">
    <property type="entry name" value="PAS_9"/>
    <property type="match status" value="3"/>
</dbReference>
<dbReference type="CDD" id="cd00082">
    <property type="entry name" value="HisKA"/>
    <property type="match status" value="1"/>
</dbReference>
<dbReference type="SMART" id="SM00387">
    <property type="entry name" value="HATPase_c"/>
    <property type="match status" value="1"/>
</dbReference>
<dbReference type="Pfam" id="PF02518">
    <property type="entry name" value="HATPase_c"/>
    <property type="match status" value="1"/>
</dbReference>
<reference evidence="10" key="1">
    <citation type="journal article" date="2014" name="Int. J. Syst. Evol. Microbiol.">
        <title>Complete genome sequence of Corynebacterium casei LMG S-19264T (=DSM 44701T), isolated from a smear-ripened cheese.</title>
        <authorList>
            <consortium name="US DOE Joint Genome Institute (JGI-PGF)"/>
            <person name="Walter F."/>
            <person name="Albersmeier A."/>
            <person name="Kalinowski J."/>
            <person name="Ruckert C."/>
        </authorList>
    </citation>
    <scope>NUCLEOTIDE SEQUENCE</scope>
    <source>
        <strain evidence="10">JCM 12862</strain>
    </source>
</reference>
<dbReference type="PANTHER" id="PTHR43711">
    <property type="entry name" value="TWO-COMPONENT HISTIDINE KINASE"/>
    <property type="match status" value="1"/>
</dbReference>
<evidence type="ECO:0000256" key="5">
    <source>
        <dbReference type="ARBA" id="ARBA00022777"/>
    </source>
</evidence>
<dbReference type="Gene3D" id="3.30.450.20">
    <property type="entry name" value="PAS domain"/>
    <property type="match status" value="3"/>
</dbReference>
<dbReference type="InterPro" id="IPR050736">
    <property type="entry name" value="Sensor_HK_Regulatory"/>
</dbReference>
<dbReference type="PROSITE" id="PS50109">
    <property type="entry name" value="HIS_KIN"/>
    <property type="match status" value="1"/>
</dbReference>
<dbReference type="InterPro" id="IPR036890">
    <property type="entry name" value="HATPase_C_sf"/>
</dbReference>
<dbReference type="Gene3D" id="1.10.287.130">
    <property type="match status" value="1"/>
</dbReference>
<dbReference type="PROSITE" id="PS50113">
    <property type="entry name" value="PAC"/>
    <property type="match status" value="2"/>
</dbReference>
<dbReference type="InterPro" id="IPR003661">
    <property type="entry name" value="HisK_dim/P_dom"/>
</dbReference>
<comment type="catalytic activity">
    <reaction evidence="1">
        <text>ATP + protein L-histidine = ADP + protein N-phospho-L-histidine.</text>
        <dbReference type="EC" id="2.7.13.3"/>
    </reaction>
</comment>
<keyword evidence="5" id="KW-0418">Kinase</keyword>
<dbReference type="Proteomes" id="UP000612329">
    <property type="component" value="Unassembled WGS sequence"/>
</dbReference>
<feature type="domain" description="PAS" evidence="8">
    <location>
        <begin position="286"/>
        <end position="357"/>
    </location>
</feature>
<dbReference type="FunFam" id="3.30.565.10:FF:000006">
    <property type="entry name" value="Sensor histidine kinase WalK"/>
    <property type="match status" value="1"/>
</dbReference>
<evidence type="ECO:0000313" key="11">
    <source>
        <dbReference type="Proteomes" id="UP000612329"/>
    </source>
</evidence>
<dbReference type="InterPro" id="IPR000700">
    <property type="entry name" value="PAS-assoc_C"/>
</dbReference>
<evidence type="ECO:0000256" key="2">
    <source>
        <dbReference type="ARBA" id="ARBA00012438"/>
    </source>
</evidence>
<dbReference type="SUPFAM" id="SSF55785">
    <property type="entry name" value="PYP-like sensor domain (PAS domain)"/>
    <property type="match status" value="3"/>
</dbReference>
<sequence length="658" mass="76265">MHELYVYYYFFRNFIGPPNNSISNPFFKPDYIMFRQAEDISSILLEAISEAVVIVDNHQKIAQVNTAAECIFGYEKDELISKDLNVLLPSNYHKILSAHFKEFFKIGTRTRITDSKNIFGIKKDGDIIELDIELIPFSIYNKTFVMALISDITEQKEIEKKLMIKSRALESATNGIIITDTFKHGNPVIYCNTAYQNLTGYGPDEILNHSCKFLQGTKDDKETIEKLKKAIENGESCRAILQNYKKDGTLFWNELFIMPITDNDGLVTNFIGIHQDITERKQEEDERQHLSTIFDRSLNEIHVFDAKTLKFINVNYGAQRNLGYTMKELANMTPIDITPYKNETEFREVVDVLLKKNVEKLEVESVHQRKDETTYPVETHLQLSNLGDRQVFVAIILDITERKNYTAKLERIVEERTQQLKEVLDKEIEVNQLKTKFLAQLSHEFKTPLSAILTSALLLSKYQMTEQQDKRDKHIKTITEKAHILNNILNGFLSIEKFESGKLSYRYTYFKMSKIIDEVIFNARMLLKEGQQIKYTEKSEELSLYQDEKIIELILSNLIHNAIKYSPENSNIYLDIDQNDQITTFKIRDTGIGIPKKDQNNIFERYYRAENVINTEGTGIGLNIVKNHLEHLDGSIYFESEEQQGSTFTVSIPNTAKQ</sequence>
<evidence type="ECO:0000256" key="6">
    <source>
        <dbReference type="ARBA" id="ARBA00023012"/>
    </source>
</evidence>
<accession>A0A8J3BIX8</accession>
<dbReference type="InterPro" id="IPR000014">
    <property type="entry name" value="PAS"/>
</dbReference>
<keyword evidence="4" id="KW-0808">Transferase</keyword>
<feature type="domain" description="Histidine kinase" evidence="7">
    <location>
        <begin position="440"/>
        <end position="656"/>
    </location>
</feature>
<dbReference type="PROSITE" id="PS50112">
    <property type="entry name" value="PAS"/>
    <property type="match status" value="3"/>
</dbReference>
<protein>
    <recommendedName>
        <fullName evidence="2">histidine kinase</fullName>
        <ecNumber evidence="2">2.7.13.3</ecNumber>
    </recommendedName>
</protein>
<keyword evidence="6" id="KW-0902">Two-component regulatory system</keyword>
<dbReference type="Pfam" id="PF00512">
    <property type="entry name" value="HisKA"/>
    <property type="match status" value="1"/>
</dbReference>
<dbReference type="SMART" id="SM00388">
    <property type="entry name" value="HisKA"/>
    <property type="match status" value="1"/>
</dbReference>
<dbReference type="CDD" id="cd00075">
    <property type="entry name" value="HATPase"/>
    <property type="match status" value="1"/>
</dbReference>
<evidence type="ECO:0000256" key="3">
    <source>
        <dbReference type="ARBA" id="ARBA00022553"/>
    </source>
</evidence>
<dbReference type="Gene3D" id="3.30.565.10">
    <property type="entry name" value="Histidine kinase-like ATPase, C-terminal domain"/>
    <property type="match status" value="1"/>
</dbReference>
<organism evidence="10 11">
    <name type="scientific">Yeosuana aromativorans</name>
    <dbReference type="NCBI Taxonomy" id="288019"/>
    <lineage>
        <taxon>Bacteria</taxon>
        <taxon>Pseudomonadati</taxon>
        <taxon>Bacteroidota</taxon>
        <taxon>Flavobacteriia</taxon>
        <taxon>Flavobacteriales</taxon>
        <taxon>Flavobacteriaceae</taxon>
        <taxon>Yeosuana</taxon>
    </lineage>
</organism>
<feature type="domain" description="PAS" evidence="8">
    <location>
        <begin position="37"/>
        <end position="107"/>
    </location>
</feature>
<dbReference type="InterPro" id="IPR035965">
    <property type="entry name" value="PAS-like_dom_sf"/>
</dbReference>
<reference evidence="10" key="2">
    <citation type="submission" date="2020-09" db="EMBL/GenBank/DDBJ databases">
        <authorList>
            <person name="Sun Q."/>
            <person name="Ohkuma M."/>
        </authorList>
    </citation>
    <scope>NUCLEOTIDE SEQUENCE</scope>
    <source>
        <strain evidence="10">JCM 12862</strain>
    </source>
</reference>
<evidence type="ECO:0000259" key="9">
    <source>
        <dbReference type="PROSITE" id="PS50113"/>
    </source>
</evidence>
<dbReference type="InterPro" id="IPR004358">
    <property type="entry name" value="Sig_transdc_His_kin-like_C"/>
</dbReference>
<dbReference type="InterPro" id="IPR001610">
    <property type="entry name" value="PAC"/>
</dbReference>
<comment type="caution">
    <text evidence="10">The sequence shown here is derived from an EMBL/GenBank/DDBJ whole genome shotgun (WGS) entry which is preliminary data.</text>
</comment>
<evidence type="ECO:0000259" key="8">
    <source>
        <dbReference type="PROSITE" id="PS50112"/>
    </source>
</evidence>
<dbReference type="InterPro" id="IPR036097">
    <property type="entry name" value="HisK_dim/P_sf"/>
</dbReference>
<dbReference type="PANTHER" id="PTHR43711:SF31">
    <property type="entry name" value="HISTIDINE KINASE"/>
    <property type="match status" value="1"/>
</dbReference>
<keyword evidence="3" id="KW-0597">Phosphoprotein</keyword>
<dbReference type="EC" id="2.7.13.3" evidence="2"/>
<dbReference type="SUPFAM" id="SSF55874">
    <property type="entry name" value="ATPase domain of HSP90 chaperone/DNA topoisomerase II/histidine kinase"/>
    <property type="match status" value="1"/>
</dbReference>
<name>A0A8J3BIX8_9FLAO</name>
<keyword evidence="11" id="KW-1185">Reference proteome</keyword>
<feature type="domain" description="PAC" evidence="9">
    <location>
        <begin position="359"/>
        <end position="411"/>
    </location>
</feature>
<gene>
    <name evidence="10" type="ORF">GCM10007962_10340</name>
</gene>
<evidence type="ECO:0000256" key="1">
    <source>
        <dbReference type="ARBA" id="ARBA00000085"/>
    </source>
</evidence>
<proteinExistence type="predicted"/>
<dbReference type="SUPFAM" id="SSF47384">
    <property type="entry name" value="Homodimeric domain of signal transducing histidine kinase"/>
    <property type="match status" value="1"/>
</dbReference>
<dbReference type="CDD" id="cd00130">
    <property type="entry name" value="PAS"/>
    <property type="match status" value="2"/>
</dbReference>
<feature type="domain" description="PAC" evidence="9">
    <location>
        <begin position="235"/>
        <end position="289"/>
    </location>
</feature>
<dbReference type="InterPro" id="IPR005467">
    <property type="entry name" value="His_kinase_dom"/>
</dbReference>
<evidence type="ECO:0000313" key="10">
    <source>
        <dbReference type="EMBL" id="GGK18092.1"/>
    </source>
</evidence>
<evidence type="ECO:0000256" key="4">
    <source>
        <dbReference type="ARBA" id="ARBA00022679"/>
    </source>
</evidence>